<keyword evidence="1" id="KW-1133">Transmembrane helix</keyword>
<reference evidence="2" key="2">
    <citation type="submission" date="2020-09" db="EMBL/GenBank/DDBJ databases">
        <authorList>
            <person name="Sun Q."/>
            <person name="Zhou Y."/>
        </authorList>
    </citation>
    <scope>NUCLEOTIDE SEQUENCE</scope>
    <source>
        <strain evidence="2">CGMCC 1.15758</strain>
    </source>
</reference>
<comment type="caution">
    <text evidence="2">The sequence shown here is derived from an EMBL/GenBank/DDBJ whole genome shotgun (WGS) entry which is preliminary data.</text>
</comment>
<evidence type="ECO:0000313" key="3">
    <source>
        <dbReference type="Proteomes" id="UP000636949"/>
    </source>
</evidence>
<reference evidence="2" key="1">
    <citation type="journal article" date="2014" name="Int. J. Syst. Evol. Microbiol.">
        <title>Complete genome sequence of Corynebacterium casei LMG S-19264T (=DSM 44701T), isolated from a smear-ripened cheese.</title>
        <authorList>
            <consortium name="US DOE Joint Genome Institute (JGI-PGF)"/>
            <person name="Walter F."/>
            <person name="Albersmeier A."/>
            <person name="Kalinowski J."/>
            <person name="Ruckert C."/>
        </authorList>
    </citation>
    <scope>NUCLEOTIDE SEQUENCE</scope>
    <source>
        <strain evidence="2">CGMCC 1.15758</strain>
    </source>
</reference>
<feature type="transmembrane region" description="Helical" evidence="1">
    <location>
        <begin position="219"/>
        <end position="241"/>
    </location>
</feature>
<organism evidence="2 3">
    <name type="scientific">Cysteiniphilum litorale</name>
    <dbReference type="NCBI Taxonomy" id="2056700"/>
    <lineage>
        <taxon>Bacteria</taxon>
        <taxon>Pseudomonadati</taxon>
        <taxon>Pseudomonadota</taxon>
        <taxon>Gammaproteobacteria</taxon>
        <taxon>Thiotrichales</taxon>
        <taxon>Fastidiosibacteraceae</taxon>
        <taxon>Cysteiniphilum</taxon>
    </lineage>
</organism>
<gene>
    <name evidence="2" type="ORF">GCM10010995_26630</name>
</gene>
<dbReference type="RefSeq" id="WP_117003996.1">
    <property type="nucleotide sequence ID" value="NZ_BMJS01000057.1"/>
</dbReference>
<name>A0A8J2Z6V8_9GAMM</name>
<protein>
    <submittedName>
        <fullName evidence="2">Uncharacterized protein</fullName>
    </submittedName>
</protein>
<feature type="transmembrane region" description="Helical" evidence="1">
    <location>
        <begin position="181"/>
        <end position="207"/>
    </location>
</feature>
<proteinExistence type="predicted"/>
<dbReference type="OrthoDB" id="5621907at2"/>
<feature type="transmembrane region" description="Helical" evidence="1">
    <location>
        <begin position="145"/>
        <end position="169"/>
    </location>
</feature>
<sequence length="254" mass="28356">MLKNKGAIVNTLKSAWQMYRATLKSCFLLAVISAAIAEYFKLYALNSGVGEAIQSYMQSGKLPDSLPDAQFLAFLGLFSMFVTMCVYGLLVCIGGNYLKEGVAQKEVIKKAFVIFKKRFPLFLMVCILNGFLWFLASFLNIFGLWLAASFTLILLPTVLLGNVGVWMSFRENFRLLTGNLLYALQLGFIVMLVLLLKYVVYALFMAIGHAGDMNFGIEHVVIVFVDALTLPFIIMIMVAAFDELNARDDMPIQS</sequence>
<dbReference type="Proteomes" id="UP000636949">
    <property type="component" value="Unassembled WGS sequence"/>
</dbReference>
<keyword evidence="1" id="KW-0472">Membrane</keyword>
<feature type="transmembrane region" description="Helical" evidence="1">
    <location>
        <begin position="21"/>
        <end position="40"/>
    </location>
</feature>
<keyword evidence="1" id="KW-0812">Transmembrane</keyword>
<keyword evidence="3" id="KW-1185">Reference proteome</keyword>
<evidence type="ECO:0000313" key="2">
    <source>
        <dbReference type="EMBL" id="GGG07760.1"/>
    </source>
</evidence>
<evidence type="ECO:0000256" key="1">
    <source>
        <dbReference type="SAM" id="Phobius"/>
    </source>
</evidence>
<accession>A0A8J2Z6V8</accession>
<feature type="transmembrane region" description="Helical" evidence="1">
    <location>
        <begin position="119"/>
        <end position="139"/>
    </location>
</feature>
<dbReference type="EMBL" id="BMJS01000057">
    <property type="protein sequence ID" value="GGG07760.1"/>
    <property type="molecule type" value="Genomic_DNA"/>
</dbReference>
<feature type="transmembrane region" description="Helical" evidence="1">
    <location>
        <begin position="71"/>
        <end position="98"/>
    </location>
</feature>
<dbReference type="AlphaFoldDB" id="A0A8J2Z6V8"/>